<dbReference type="Pfam" id="PF00440">
    <property type="entry name" value="TetR_N"/>
    <property type="match status" value="1"/>
</dbReference>
<keyword evidence="2 4" id="KW-0238">DNA-binding</keyword>
<keyword evidence="1" id="KW-0805">Transcription regulation</keyword>
<dbReference type="PROSITE" id="PS50977">
    <property type="entry name" value="HTH_TETR_2"/>
    <property type="match status" value="1"/>
</dbReference>
<evidence type="ECO:0000256" key="2">
    <source>
        <dbReference type="ARBA" id="ARBA00023125"/>
    </source>
</evidence>
<evidence type="ECO:0000256" key="4">
    <source>
        <dbReference type="PROSITE-ProRule" id="PRU00335"/>
    </source>
</evidence>
<proteinExistence type="predicted"/>
<keyword evidence="3" id="KW-0804">Transcription</keyword>
<dbReference type="InterPro" id="IPR041669">
    <property type="entry name" value="TetR_C_15"/>
</dbReference>
<protein>
    <submittedName>
        <fullName evidence="6">TetR family transcriptional regulator</fullName>
    </submittedName>
</protein>
<dbReference type="GO" id="GO:0003700">
    <property type="term" value="F:DNA-binding transcription factor activity"/>
    <property type="evidence" value="ECO:0007669"/>
    <property type="project" value="TreeGrafter"/>
</dbReference>
<comment type="caution">
    <text evidence="6">The sequence shown here is derived from an EMBL/GenBank/DDBJ whole genome shotgun (WGS) entry which is preliminary data.</text>
</comment>
<dbReference type="InterPro" id="IPR009057">
    <property type="entry name" value="Homeodomain-like_sf"/>
</dbReference>
<dbReference type="Proteomes" id="UP000433406">
    <property type="component" value="Unassembled WGS sequence"/>
</dbReference>
<dbReference type="Gene3D" id="1.10.357.10">
    <property type="entry name" value="Tetracycline Repressor, domain 2"/>
    <property type="match status" value="1"/>
</dbReference>
<reference evidence="6 7" key="1">
    <citation type="submission" date="2019-10" db="EMBL/GenBank/DDBJ databases">
        <title>Nocardioides novel species isolated from the excrement of Marmot.</title>
        <authorList>
            <person name="Zhang G."/>
        </authorList>
    </citation>
    <scope>NUCLEOTIDE SEQUENCE [LARGE SCALE GENOMIC DNA]</scope>
    <source>
        <strain evidence="7">zg-579</strain>
    </source>
</reference>
<dbReference type="Pfam" id="PF17918">
    <property type="entry name" value="TetR_C_15"/>
    <property type="match status" value="1"/>
</dbReference>
<feature type="domain" description="HTH tetR-type" evidence="5">
    <location>
        <begin position="39"/>
        <end position="99"/>
    </location>
</feature>
<dbReference type="InterPro" id="IPR050109">
    <property type="entry name" value="HTH-type_TetR-like_transc_reg"/>
</dbReference>
<evidence type="ECO:0000313" key="7">
    <source>
        <dbReference type="Proteomes" id="UP000433406"/>
    </source>
</evidence>
<dbReference type="PANTHER" id="PTHR30055">
    <property type="entry name" value="HTH-TYPE TRANSCRIPTIONAL REGULATOR RUTR"/>
    <property type="match status" value="1"/>
</dbReference>
<name>A0A6I3JBS9_9ACTN</name>
<evidence type="ECO:0000259" key="5">
    <source>
        <dbReference type="PROSITE" id="PS50977"/>
    </source>
</evidence>
<dbReference type="SUPFAM" id="SSF46689">
    <property type="entry name" value="Homeodomain-like"/>
    <property type="match status" value="1"/>
</dbReference>
<dbReference type="AlphaFoldDB" id="A0A6I3JBS9"/>
<keyword evidence="7" id="KW-1185">Reference proteome</keyword>
<evidence type="ECO:0000256" key="1">
    <source>
        <dbReference type="ARBA" id="ARBA00023015"/>
    </source>
</evidence>
<dbReference type="PRINTS" id="PR00455">
    <property type="entry name" value="HTHTETR"/>
</dbReference>
<evidence type="ECO:0000313" key="6">
    <source>
        <dbReference type="EMBL" id="MTB95565.1"/>
    </source>
</evidence>
<evidence type="ECO:0000256" key="3">
    <source>
        <dbReference type="ARBA" id="ARBA00023163"/>
    </source>
</evidence>
<dbReference type="PANTHER" id="PTHR30055:SF234">
    <property type="entry name" value="HTH-TYPE TRANSCRIPTIONAL REGULATOR BETI"/>
    <property type="match status" value="1"/>
</dbReference>
<gene>
    <name evidence="6" type="ORF">GGQ22_10755</name>
</gene>
<organism evidence="6 7">
    <name type="scientific">Nocardioides marmotae</name>
    <dbReference type="NCBI Taxonomy" id="2663857"/>
    <lineage>
        <taxon>Bacteria</taxon>
        <taxon>Bacillati</taxon>
        <taxon>Actinomycetota</taxon>
        <taxon>Actinomycetes</taxon>
        <taxon>Propionibacteriales</taxon>
        <taxon>Nocardioidaceae</taxon>
        <taxon>Nocardioides</taxon>
    </lineage>
</organism>
<dbReference type="InterPro" id="IPR001647">
    <property type="entry name" value="HTH_TetR"/>
</dbReference>
<dbReference type="EMBL" id="WLCI01000011">
    <property type="protein sequence ID" value="MTB95565.1"/>
    <property type="molecule type" value="Genomic_DNA"/>
</dbReference>
<sequence>MPASLEVRMSHLPFTSRPAPEVSRVAHKQRIRPTQQRAVQMRRTLLDAALHLLEERGAQRLTTTAIVERAHVSTGTFYRYFNDKAEIITALRDEAVAAVDRDLREAVVRALDLSLDDAVREIVATLVTGFEQHGPVVLAMVDAQPGGSNANVLPEIERDLFQLAAVIPRRHLPDVPPERLEALVFMTMGVVVATALRIALFRPPGSDREALVDVATTMLVAGLRS</sequence>
<accession>A0A6I3JBS9</accession>
<feature type="DNA-binding region" description="H-T-H motif" evidence="4">
    <location>
        <begin position="62"/>
        <end position="81"/>
    </location>
</feature>
<dbReference type="GO" id="GO:0000976">
    <property type="term" value="F:transcription cis-regulatory region binding"/>
    <property type="evidence" value="ECO:0007669"/>
    <property type="project" value="TreeGrafter"/>
</dbReference>